<dbReference type="RefSeq" id="WP_385882236.1">
    <property type="nucleotide sequence ID" value="NZ_BAAAHG010000019.1"/>
</dbReference>
<accession>A0ABN1NPZ4</accession>
<comment type="caution">
    <text evidence="2">The sequence shown here is derived from an EMBL/GenBank/DDBJ whole genome shotgun (WGS) entry which is preliminary data.</text>
</comment>
<dbReference type="Proteomes" id="UP001501005">
    <property type="component" value="Unassembled WGS sequence"/>
</dbReference>
<dbReference type="InterPro" id="IPR007278">
    <property type="entry name" value="DUF397"/>
</dbReference>
<dbReference type="Pfam" id="PF04149">
    <property type="entry name" value="DUF397"/>
    <property type="match status" value="1"/>
</dbReference>
<evidence type="ECO:0000313" key="3">
    <source>
        <dbReference type="Proteomes" id="UP001501005"/>
    </source>
</evidence>
<feature type="domain" description="DUF397" evidence="1">
    <location>
        <begin position="4"/>
        <end position="56"/>
    </location>
</feature>
<name>A0ABN1NPZ4_9ACTN</name>
<gene>
    <name evidence="2" type="ORF">GCM10009549_28140</name>
</gene>
<protein>
    <recommendedName>
        <fullName evidence="1">DUF397 domain-containing protein</fullName>
    </recommendedName>
</protein>
<proteinExistence type="predicted"/>
<evidence type="ECO:0000259" key="1">
    <source>
        <dbReference type="Pfam" id="PF04149"/>
    </source>
</evidence>
<evidence type="ECO:0000313" key="2">
    <source>
        <dbReference type="EMBL" id="GAA0914067.1"/>
    </source>
</evidence>
<organism evidence="2 3">
    <name type="scientific">Streptomyces thermoalcalitolerans</name>
    <dbReference type="NCBI Taxonomy" id="65605"/>
    <lineage>
        <taxon>Bacteria</taxon>
        <taxon>Bacillati</taxon>
        <taxon>Actinomycetota</taxon>
        <taxon>Actinomycetes</taxon>
        <taxon>Kitasatosporales</taxon>
        <taxon>Streptomycetaceae</taxon>
        <taxon>Streptomyces</taxon>
    </lineage>
</organism>
<dbReference type="EMBL" id="BAAAHG010000019">
    <property type="protein sequence ID" value="GAA0914067.1"/>
    <property type="molecule type" value="Genomic_DNA"/>
</dbReference>
<reference evidence="2 3" key="1">
    <citation type="journal article" date="2019" name="Int. J. Syst. Evol. Microbiol.">
        <title>The Global Catalogue of Microorganisms (GCM) 10K type strain sequencing project: providing services to taxonomists for standard genome sequencing and annotation.</title>
        <authorList>
            <consortium name="The Broad Institute Genomics Platform"/>
            <consortium name="The Broad Institute Genome Sequencing Center for Infectious Disease"/>
            <person name="Wu L."/>
            <person name="Ma J."/>
        </authorList>
    </citation>
    <scope>NUCLEOTIDE SEQUENCE [LARGE SCALE GENOMIC DNA]</scope>
    <source>
        <strain evidence="2 3">JCM 10673</strain>
    </source>
</reference>
<sequence>MSELKWFKSSFSEASGNACVEVAVHDDTRVAIRHSVYPDRGFSVGQTAFAAFVSAIQDNKLIEKTD</sequence>
<keyword evidence="3" id="KW-1185">Reference proteome</keyword>